<organism evidence="5 6">
    <name type="scientific">Olivibacter domesticus</name>
    <name type="common">Pseudosphingobacterium domesticum</name>
    <dbReference type="NCBI Taxonomy" id="407022"/>
    <lineage>
        <taxon>Bacteria</taxon>
        <taxon>Pseudomonadati</taxon>
        <taxon>Bacteroidota</taxon>
        <taxon>Sphingobacteriia</taxon>
        <taxon>Sphingobacteriales</taxon>
        <taxon>Sphingobacteriaceae</taxon>
        <taxon>Olivibacter</taxon>
    </lineage>
</organism>
<keyword evidence="6" id="KW-1185">Reference proteome</keyword>
<dbReference type="InterPro" id="IPR001466">
    <property type="entry name" value="Beta-lactam-related"/>
</dbReference>
<name>A0A1H7S6T8_OLID1</name>
<dbReference type="Gene3D" id="3.40.710.10">
    <property type="entry name" value="DD-peptidase/beta-lactamase superfamily"/>
    <property type="match status" value="1"/>
</dbReference>
<keyword evidence="3" id="KW-0732">Signal</keyword>
<comment type="subcellular location">
    <subcellularLocation>
        <location evidence="1">Membrane</location>
    </subcellularLocation>
</comment>
<dbReference type="GO" id="GO:0016020">
    <property type="term" value="C:membrane"/>
    <property type="evidence" value="ECO:0007669"/>
    <property type="project" value="UniProtKB-SubCell"/>
</dbReference>
<dbReference type="Proteomes" id="UP000199421">
    <property type="component" value="Unassembled WGS sequence"/>
</dbReference>
<evidence type="ECO:0000313" key="5">
    <source>
        <dbReference type="EMBL" id="SEL68361.1"/>
    </source>
</evidence>
<dbReference type="EMBL" id="FOAF01000003">
    <property type="protein sequence ID" value="SEL68361.1"/>
    <property type="molecule type" value="Genomic_DNA"/>
</dbReference>
<dbReference type="PANTHER" id="PTHR46825">
    <property type="entry name" value="D-ALANYL-D-ALANINE-CARBOXYPEPTIDASE/ENDOPEPTIDASE AMPH"/>
    <property type="match status" value="1"/>
</dbReference>
<protein>
    <submittedName>
        <fullName evidence="5">CubicO group peptidase, beta-lactamase class C family</fullName>
    </submittedName>
</protein>
<proteinExistence type="predicted"/>
<keyword evidence="2" id="KW-0472">Membrane</keyword>
<feature type="domain" description="Beta-lactamase-related" evidence="4">
    <location>
        <begin position="265"/>
        <end position="565"/>
    </location>
</feature>
<dbReference type="SUPFAM" id="SSF56601">
    <property type="entry name" value="beta-lactamase/transpeptidase-like"/>
    <property type="match status" value="1"/>
</dbReference>
<dbReference type="PANTHER" id="PTHR46825:SF11">
    <property type="entry name" value="PENICILLIN-BINDING PROTEIN 4"/>
    <property type="match status" value="1"/>
</dbReference>
<dbReference type="InterPro" id="IPR012338">
    <property type="entry name" value="Beta-lactam/transpept-like"/>
</dbReference>
<dbReference type="STRING" id="407022.SAMN05661044_03101"/>
<dbReference type="Pfam" id="PF00144">
    <property type="entry name" value="Beta-lactamase"/>
    <property type="match status" value="1"/>
</dbReference>
<reference evidence="6" key="1">
    <citation type="submission" date="2016-10" db="EMBL/GenBank/DDBJ databases">
        <authorList>
            <person name="Varghese N."/>
            <person name="Submissions S."/>
        </authorList>
    </citation>
    <scope>NUCLEOTIDE SEQUENCE [LARGE SCALE GENOMIC DNA]</scope>
    <source>
        <strain evidence="6">DSM 18733</strain>
    </source>
</reference>
<evidence type="ECO:0000256" key="2">
    <source>
        <dbReference type="ARBA" id="ARBA00023136"/>
    </source>
</evidence>
<sequence length="586" mass="66518">MLAKSFKLLLPIFLCFSLMANIVVAQSNIDNSLLKNMTGYYKHEQLNDMYIQILVEGNQLKLIQQWDFKEILFNQQSSFEFINTEENFPLIFSKNKTGEIDQFSAFGRDLWIRDHNYKPENPRNLSPSEAKALQALMDSKAEKLIKLINSHSNDSIKAFLKEHCSVSFQQYHSDYFRNRIHMAYRFTGELNICKNTRFIHKAALADYQAKGKIFNNAFEFNIKLDKDNKIKLFNSRVIANKYQTKKIKTEKDLIEDVQHILTTLQQKDLFSGTILVARGDSVLLQYVCGDAVKESHKKNDLDTRINLGSMNKMFTALAIMQLAEKNKLKVADTVSKYLDTSWLSKELADKITIHHLLTHTSGLGDFFNRDFDDTSDDTFTTLDGYRPFIKTSSLSFNPGSNWQYSNTGMILLGAIIEKVSGMNYFDYVKKHIYTLAGMTATDVYNIDDSPQNVALGYTFQTDDSYKSNLHSSYTRGSSAGGAYSTIGDLHRFAIALTSNKLVSDSSLTKMFTYYAGKQYGYGFQLWSSSNNLIVGHSGGAPGISAVEYIFPKSGYTIVVLSNYDVGSYYLGEYILNSVKILLSTKI</sequence>
<dbReference type="InterPro" id="IPR050491">
    <property type="entry name" value="AmpC-like"/>
</dbReference>
<feature type="chain" id="PRO_5011657175" evidence="3">
    <location>
        <begin position="26"/>
        <end position="586"/>
    </location>
</feature>
<evidence type="ECO:0000256" key="3">
    <source>
        <dbReference type="SAM" id="SignalP"/>
    </source>
</evidence>
<dbReference type="AlphaFoldDB" id="A0A1H7S6T8"/>
<gene>
    <name evidence="5" type="ORF">SAMN05661044_03101</name>
</gene>
<evidence type="ECO:0000259" key="4">
    <source>
        <dbReference type="Pfam" id="PF00144"/>
    </source>
</evidence>
<evidence type="ECO:0000256" key="1">
    <source>
        <dbReference type="ARBA" id="ARBA00004370"/>
    </source>
</evidence>
<accession>A0A1H7S6T8</accession>
<evidence type="ECO:0000313" key="6">
    <source>
        <dbReference type="Proteomes" id="UP000199421"/>
    </source>
</evidence>
<dbReference type="OrthoDB" id="9793489at2"/>
<feature type="signal peptide" evidence="3">
    <location>
        <begin position="1"/>
        <end position="25"/>
    </location>
</feature>